<reference evidence="2" key="1">
    <citation type="journal article" date="2017" name="Science">
        <title>Giant viruses with an expanded complement of translation system components.</title>
        <authorList>
            <person name="Schulz F."/>
            <person name="Yutin N."/>
            <person name="Ivanova N.N."/>
            <person name="Ortega D.R."/>
            <person name="Lee T.K."/>
            <person name="Vierheilig J."/>
            <person name="Daims H."/>
            <person name="Horn M."/>
            <person name="Wagner M."/>
            <person name="Jensen G.J."/>
            <person name="Kyrpides N.C."/>
            <person name="Koonin E.V."/>
            <person name="Woyke T."/>
        </authorList>
    </citation>
    <scope>NUCLEOTIDE SEQUENCE</scope>
    <source>
        <strain evidence="2">CTV1</strain>
    </source>
</reference>
<dbReference type="EMBL" id="KY684083">
    <property type="protein sequence ID" value="ARF09003.1"/>
    <property type="molecule type" value="Genomic_DNA"/>
</dbReference>
<sequence length="360" mass="43014">MNNSYNQTVKNPNFQGNNLLNGFQNYQKNNMPFQNNPLLSNNPHFVNMMNNQQAQMMNLYNNMAKYKQAHEMKKMQKNNDICNIYDKDLIHQSVIKPIKIIKASEQEFKENYNIVSNNWENERVNAWKERTNQPYKNVLHNENYGKFIGNNKIKAEDLIVHRVTDEDKIGIMEELTDLIRIIEKHENELKTIYSLSKETEHKKKFQYVHRDQYRTKYDPKDFDGLKKDQVEYYKREQQKLEKNKKNVLSILESLLNNGILNEEDIKNIEEQEKALDKEDDMDKLEKQLKEFDKKESNNKDKRETKKEKTSNDVKNTETVDKQKKKVTVVTKPKTDTPSVHNKINSNIDDLKQKYMNRQKK</sequence>
<feature type="compositionally biased region" description="Polar residues" evidence="1">
    <location>
        <begin position="338"/>
        <end position="347"/>
    </location>
</feature>
<accession>A0A1V0SBB8</accession>
<feature type="compositionally biased region" description="Basic and acidic residues" evidence="1">
    <location>
        <begin position="288"/>
        <end position="321"/>
    </location>
</feature>
<evidence type="ECO:0000256" key="1">
    <source>
        <dbReference type="SAM" id="MobiDB-lite"/>
    </source>
</evidence>
<evidence type="ECO:0000313" key="2">
    <source>
        <dbReference type="EMBL" id="ARF09003.1"/>
    </source>
</evidence>
<feature type="region of interest" description="Disordered" evidence="1">
    <location>
        <begin position="288"/>
        <end position="360"/>
    </location>
</feature>
<protein>
    <submittedName>
        <fullName evidence="2">Uncharacterized protein</fullName>
    </submittedName>
</protein>
<organism evidence="2">
    <name type="scientific">Catovirus CTV1</name>
    <dbReference type="NCBI Taxonomy" id="1977631"/>
    <lineage>
        <taxon>Viruses</taxon>
        <taxon>Varidnaviria</taxon>
        <taxon>Bamfordvirae</taxon>
        <taxon>Nucleocytoviricota</taxon>
        <taxon>Megaviricetes</taxon>
        <taxon>Imitervirales</taxon>
        <taxon>Mimiviridae</taxon>
        <taxon>Klosneuvirinae</taxon>
        <taxon>Catovirus</taxon>
    </lineage>
</organism>
<feature type="compositionally biased region" description="Low complexity" evidence="1">
    <location>
        <begin position="327"/>
        <end position="337"/>
    </location>
</feature>
<gene>
    <name evidence="2" type="ORF">Catovirus_1_1053</name>
</gene>
<name>A0A1V0SBB8_9VIRU</name>
<proteinExistence type="predicted"/>